<evidence type="ECO:0000256" key="1">
    <source>
        <dbReference type="SAM" id="Phobius"/>
    </source>
</evidence>
<protein>
    <submittedName>
        <fullName evidence="2">Uncharacterized protein</fullName>
    </submittedName>
</protein>
<dbReference type="EMBL" id="GGEC01067360">
    <property type="protein sequence ID" value="MBX47844.1"/>
    <property type="molecule type" value="Transcribed_RNA"/>
</dbReference>
<dbReference type="AlphaFoldDB" id="A0A2P2NZE9"/>
<proteinExistence type="predicted"/>
<reference evidence="2" key="1">
    <citation type="submission" date="2018-02" db="EMBL/GenBank/DDBJ databases">
        <title>Rhizophora mucronata_Transcriptome.</title>
        <authorList>
            <person name="Meera S.P."/>
            <person name="Sreeshan A."/>
            <person name="Augustine A."/>
        </authorList>
    </citation>
    <scope>NUCLEOTIDE SEQUENCE</scope>
    <source>
        <tissue evidence="2">Leaf</tissue>
    </source>
</reference>
<name>A0A2P2NZE9_RHIMU</name>
<organism evidence="2">
    <name type="scientific">Rhizophora mucronata</name>
    <name type="common">Asiatic mangrove</name>
    <dbReference type="NCBI Taxonomy" id="61149"/>
    <lineage>
        <taxon>Eukaryota</taxon>
        <taxon>Viridiplantae</taxon>
        <taxon>Streptophyta</taxon>
        <taxon>Embryophyta</taxon>
        <taxon>Tracheophyta</taxon>
        <taxon>Spermatophyta</taxon>
        <taxon>Magnoliopsida</taxon>
        <taxon>eudicotyledons</taxon>
        <taxon>Gunneridae</taxon>
        <taxon>Pentapetalae</taxon>
        <taxon>rosids</taxon>
        <taxon>fabids</taxon>
        <taxon>Malpighiales</taxon>
        <taxon>Rhizophoraceae</taxon>
        <taxon>Rhizophora</taxon>
    </lineage>
</organism>
<sequence>MHIPASTSPSKLSNWLFLFFWPLQVFHVLQQYRLA</sequence>
<evidence type="ECO:0000313" key="2">
    <source>
        <dbReference type="EMBL" id="MBX47844.1"/>
    </source>
</evidence>
<keyword evidence="1" id="KW-1133">Transmembrane helix</keyword>
<keyword evidence="1" id="KW-0812">Transmembrane</keyword>
<accession>A0A2P2NZE9</accession>
<keyword evidence="1" id="KW-0472">Membrane</keyword>
<feature type="transmembrane region" description="Helical" evidence="1">
    <location>
        <begin position="12"/>
        <end position="29"/>
    </location>
</feature>